<organism evidence="2 3">
    <name type="scientific">Plectonema cf. radiosum LEGE 06105</name>
    <dbReference type="NCBI Taxonomy" id="945769"/>
    <lineage>
        <taxon>Bacteria</taxon>
        <taxon>Bacillati</taxon>
        <taxon>Cyanobacteriota</taxon>
        <taxon>Cyanophyceae</taxon>
        <taxon>Oscillatoriophycideae</taxon>
        <taxon>Oscillatoriales</taxon>
        <taxon>Microcoleaceae</taxon>
        <taxon>Plectonema</taxon>
    </lineage>
</organism>
<sequence>MCKQKNSELLQVFVYGTLKPGEAYYECYCSNQIINATKAYVRGELYALPQGYPAITQGNNFVYGYLLSFANNEVLNNLDQLEDYHPQKPMSENLYNRKEVEVFDLENHSLGLAWVYFMTIEQICQLKGTPQIDGWWSAEEIKNIPR</sequence>
<dbReference type="SUPFAM" id="SSF110857">
    <property type="entry name" value="Gamma-glutamyl cyclotransferase-like"/>
    <property type="match status" value="1"/>
</dbReference>
<dbReference type="CDD" id="cd06661">
    <property type="entry name" value="GGCT_like"/>
    <property type="match status" value="1"/>
</dbReference>
<evidence type="ECO:0000259" key="1">
    <source>
        <dbReference type="Pfam" id="PF06094"/>
    </source>
</evidence>
<dbReference type="InterPro" id="IPR009288">
    <property type="entry name" value="AIG2-like_dom"/>
</dbReference>
<dbReference type="Pfam" id="PF06094">
    <property type="entry name" value="GGACT"/>
    <property type="match status" value="1"/>
</dbReference>
<dbReference type="InterPro" id="IPR036568">
    <property type="entry name" value="GGCT-like_sf"/>
</dbReference>
<comment type="caution">
    <text evidence="2">The sequence shown here is derived from an EMBL/GenBank/DDBJ whole genome shotgun (WGS) entry which is preliminary data.</text>
</comment>
<dbReference type="AlphaFoldDB" id="A0A8J7F766"/>
<dbReference type="Proteomes" id="UP000620559">
    <property type="component" value="Unassembled WGS sequence"/>
</dbReference>
<evidence type="ECO:0000313" key="2">
    <source>
        <dbReference type="EMBL" id="MBE9216047.1"/>
    </source>
</evidence>
<reference evidence="2" key="1">
    <citation type="submission" date="2020-10" db="EMBL/GenBank/DDBJ databases">
        <authorList>
            <person name="Castelo-Branco R."/>
            <person name="Eusebio N."/>
            <person name="Adriana R."/>
            <person name="Vieira A."/>
            <person name="Brugerolle De Fraissinette N."/>
            <person name="Rezende De Castro R."/>
            <person name="Schneider M.P."/>
            <person name="Vasconcelos V."/>
            <person name="Leao P.N."/>
        </authorList>
    </citation>
    <scope>NUCLEOTIDE SEQUENCE</scope>
    <source>
        <strain evidence="2">LEGE 06105</strain>
    </source>
</reference>
<proteinExistence type="predicted"/>
<keyword evidence="3" id="KW-1185">Reference proteome</keyword>
<accession>A0A8J7F766</accession>
<feature type="domain" description="Gamma-glutamylcyclotransferase AIG2-like" evidence="1">
    <location>
        <begin position="12"/>
        <end position="136"/>
    </location>
</feature>
<dbReference type="Gene3D" id="3.10.490.10">
    <property type="entry name" value="Gamma-glutamyl cyclotransferase-like"/>
    <property type="match status" value="1"/>
</dbReference>
<protein>
    <submittedName>
        <fullName evidence="2">Gamma-glutamylcyclotransferase</fullName>
    </submittedName>
</protein>
<evidence type="ECO:0000313" key="3">
    <source>
        <dbReference type="Proteomes" id="UP000620559"/>
    </source>
</evidence>
<dbReference type="EMBL" id="JADEWL010000134">
    <property type="protein sequence ID" value="MBE9216047.1"/>
    <property type="molecule type" value="Genomic_DNA"/>
</dbReference>
<dbReference type="InterPro" id="IPR013024">
    <property type="entry name" value="GGCT-like"/>
</dbReference>
<gene>
    <name evidence="2" type="ORF">IQ247_25865</name>
</gene>
<name>A0A8J7F766_9CYAN</name>